<dbReference type="AlphaFoldDB" id="A0A9P4HIY1"/>
<feature type="compositionally biased region" description="Low complexity" evidence="4">
    <location>
        <begin position="268"/>
        <end position="278"/>
    </location>
</feature>
<gene>
    <name evidence="5" type="ORF">EK21DRAFT_57831</name>
</gene>
<feature type="region of interest" description="Disordered" evidence="4">
    <location>
        <begin position="248"/>
        <end position="278"/>
    </location>
</feature>
<dbReference type="OrthoDB" id="194358at2759"/>
<comment type="caution">
    <text evidence="5">The sequence shown here is derived from an EMBL/GenBank/DDBJ whole genome shotgun (WGS) entry which is preliminary data.</text>
</comment>
<accession>A0A9P4HIY1</accession>
<keyword evidence="1" id="KW-0677">Repeat</keyword>
<name>A0A9P4HIY1_9PLEO</name>
<proteinExistence type="predicted"/>
<dbReference type="InterPro" id="IPR002110">
    <property type="entry name" value="Ankyrin_rpt"/>
</dbReference>
<dbReference type="Proteomes" id="UP000799777">
    <property type="component" value="Unassembled WGS sequence"/>
</dbReference>
<keyword evidence="2 3" id="KW-0040">ANK repeat</keyword>
<reference evidence="5" key="1">
    <citation type="journal article" date="2020" name="Stud. Mycol.">
        <title>101 Dothideomycetes genomes: a test case for predicting lifestyles and emergence of pathogens.</title>
        <authorList>
            <person name="Haridas S."/>
            <person name="Albert R."/>
            <person name="Binder M."/>
            <person name="Bloem J."/>
            <person name="Labutti K."/>
            <person name="Salamov A."/>
            <person name="Andreopoulos B."/>
            <person name="Baker S."/>
            <person name="Barry K."/>
            <person name="Bills G."/>
            <person name="Bluhm B."/>
            <person name="Cannon C."/>
            <person name="Castanera R."/>
            <person name="Culley D."/>
            <person name="Daum C."/>
            <person name="Ezra D."/>
            <person name="Gonzalez J."/>
            <person name="Henrissat B."/>
            <person name="Kuo A."/>
            <person name="Liang C."/>
            <person name="Lipzen A."/>
            <person name="Lutzoni F."/>
            <person name="Magnuson J."/>
            <person name="Mondo S."/>
            <person name="Nolan M."/>
            <person name="Ohm R."/>
            <person name="Pangilinan J."/>
            <person name="Park H.-J."/>
            <person name="Ramirez L."/>
            <person name="Alfaro M."/>
            <person name="Sun H."/>
            <person name="Tritt A."/>
            <person name="Yoshinaga Y."/>
            <person name="Zwiers L.-H."/>
            <person name="Turgeon B."/>
            <person name="Goodwin S."/>
            <person name="Spatafora J."/>
            <person name="Crous P."/>
            <person name="Grigoriev I."/>
        </authorList>
    </citation>
    <scope>NUCLEOTIDE SEQUENCE</scope>
    <source>
        <strain evidence="5">CBS 110217</strain>
    </source>
</reference>
<dbReference type="InterPro" id="IPR011990">
    <property type="entry name" value="TPR-like_helical_dom_sf"/>
</dbReference>
<dbReference type="InterPro" id="IPR036770">
    <property type="entry name" value="Ankyrin_rpt-contain_sf"/>
</dbReference>
<dbReference type="PROSITE" id="PS50297">
    <property type="entry name" value="ANK_REP_REGION"/>
    <property type="match status" value="1"/>
</dbReference>
<dbReference type="PANTHER" id="PTHR24189">
    <property type="entry name" value="MYOTROPHIN"/>
    <property type="match status" value="1"/>
</dbReference>
<dbReference type="EMBL" id="ML978164">
    <property type="protein sequence ID" value="KAF2033846.1"/>
    <property type="molecule type" value="Genomic_DNA"/>
</dbReference>
<evidence type="ECO:0000256" key="4">
    <source>
        <dbReference type="SAM" id="MobiDB-lite"/>
    </source>
</evidence>
<dbReference type="SUPFAM" id="SSF48452">
    <property type="entry name" value="TPR-like"/>
    <property type="match status" value="1"/>
</dbReference>
<sequence>MAAARFPLPNVAHSVFALSKTVWRLGICLANLGEQVYNKDLTDEVKSLGNVCDLAYTTLDGMSGKSGYASFLPAELEDQIWSCLATQVDEASHTMQELDLFIKTVQEKENSNFVDQAQRWRSLYKSENEMVNTQTRIGRHARGLQITTHLIKIAHQYIAPGRAPWQLLEDMNMLQNLVTSLRACEPQWSPSHNEALLLRCSHDAIAAGTAAYEVSLASRSREWQPPPAHQPSSITDANDWMRTLEAIQQGPSAPSGPHSNMTSAQHTSSSTDSQRSSADDLVVDLAKAALETGTKAFEAQAWEEADSLLREALDVLAQLTPQQRLFCDVFSLQYRLALCTYHTQDPKAAEAAFLNLVEQTAATDQEREYVLTASHLLAVVHTRNGDIDRARSECETALQGRRKMLGKHHDASLESLALMAHIYVLLGKRALAKSCLAMISEKRRDAVLETVEASLGPAVEHLDFASLLTPQLHEESPRSDVDSQRILSKVSGSTVGLGMEKAIFDYGSTTTNSPAASPQPPPLALTSRQPSGKDMPTHEVWSASPHTALAQRDQPQEQQISGHVREAAQRPSQGVAQQASHFHKTDVASRKAILERIGCQPRDRFEEAVCASDHIALANLLTKKKGFWRSGLRKRGRPERVTALHFAALFGELDMARRLIDAGYNVNEIPFGYSTSLTPLNFGIGARQADMVEFLIKHGARPAESESWSTLAGSLLSRSWLVKTMFNAEKDFVANRITATMTVLLRHGWNVNEPVDKSGKTVLHQAISFWTGEFRWDLDLRTGVTTFLCERGANPFQANTEGKTPHDVASASGHQDLLAILGRSAQRRGLSDGGMEPVELPAHVL</sequence>
<evidence type="ECO:0000256" key="2">
    <source>
        <dbReference type="ARBA" id="ARBA00023043"/>
    </source>
</evidence>
<dbReference type="Gene3D" id="1.25.40.20">
    <property type="entry name" value="Ankyrin repeat-containing domain"/>
    <property type="match status" value="2"/>
</dbReference>
<dbReference type="PROSITE" id="PS50088">
    <property type="entry name" value="ANK_REPEAT"/>
    <property type="match status" value="1"/>
</dbReference>
<protein>
    <submittedName>
        <fullName evidence="5">Uncharacterized protein</fullName>
    </submittedName>
</protein>
<dbReference type="InterPro" id="IPR050745">
    <property type="entry name" value="Multifunctional_regulatory"/>
</dbReference>
<dbReference type="SMART" id="SM00248">
    <property type="entry name" value="ANK"/>
    <property type="match status" value="3"/>
</dbReference>
<evidence type="ECO:0000256" key="3">
    <source>
        <dbReference type="PROSITE-ProRule" id="PRU00023"/>
    </source>
</evidence>
<feature type="region of interest" description="Disordered" evidence="4">
    <location>
        <begin position="508"/>
        <end position="570"/>
    </location>
</feature>
<evidence type="ECO:0000313" key="6">
    <source>
        <dbReference type="Proteomes" id="UP000799777"/>
    </source>
</evidence>
<dbReference type="SUPFAM" id="SSF48403">
    <property type="entry name" value="Ankyrin repeat"/>
    <property type="match status" value="1"/>
</dbReference>
<keyword evidence="6" id="KW-1185">Reference proteome</keyword>
<evidence type="ECO:0000313" key="5">
    <source>
        <dbReference type="EMBL" id="KAF2033846.1"/>
    </source>
</evidence>
<feature type="compositionally biased region" description="Polar residues" evidence="4">
    <location>
        <begin position="249"/>
        <end position="267"/>
    </location>
</feature>
<dbReference type="Pfam" id="PF13424">
    <property type="entry name" value="TPR_12"/>
    <property type="match status" value="1"/>
</dbReference>
<feature type="repeat" description="ANK" evidence="3">
    <location>
        <begin position="639"/>
        <end position="667"/>
    </location>
</feature>
<dbReference type="Pfam" id="PF12796">
    <property type="entry name" value="Ank_2"/>
    <property type="match status" value="1"/>
</dbReference>
<organism evidence="5 6">
    <name type="scientific">Setomelanomma holmii</name>
    <dbReference type="NCBI Taxonomy" id="210430"/>
    <lineage>
        <taxon>Eukaryota</taxon>
        <taxon>Fungi</taxon>
        <taxon>Dikarya</taxon>
        <taxon>Ascomycota</taxon>
        <taxon>Pezizomycotina</taxon>
        <taxon>Dothideomycetes</taxon>
        <taxon>Pleosporomycetidae</taxon>
        <taxon>Pleosporales</taxon>
        <taxon>Pleosporineae</taxon>
        <taxon>Phaeosphaeriaceae</taxon>
        <taxon>Setomelanomma</taxon>
    </lineage>
</organism>
<evidence type="ECO:0000256" key="1">
    <source>
        <dbReference type="ARBA" id="ARBA00022737"/>
    </source>
</evidence>
<dbReference type="Gene3D" id="1.25.40.10">
    <property type="entry name" value="Tetratricopeptide repeat domain"/>
    <property type="match status" value="1"/>
</dbReference>